<feature type="domain" description="Putative DNA-binding" evidence="1">
    <location>
        <begin position="5"/>
        <end position="95"/>
    </location>
</feature>
<accession>A0A8J7JEV1</accession>
<name>A0A8J7JEV1_9RHOB</name>
<dbReference type="AlphaFoldDB" id="A0A8J7JEV1"/>
<dbReference type="Pfam" id="PF09836">
    <property type="entry name" value="DUF2063"/>
    <property type="match status" value="1"/>
</dbReference>
<comment type="caution">
    <text evidence="2">The sequence shown here is derived from an EMBL/GenBank/DDBJ whole genome shotgun (WGS) entry which is preliminary data.</text>
</comment>
<protein>
    <submittedName>
        <fullName evidence="2">Putative DNA-binding domain-containing protein</fullName>
    </submittedName>
</protein>
<dbReference type="GO" id="GO:0003677">
    <property type="term" value="F:DNA binding"/>
    <property type="evidence" value="ECO:0007669"/>
    <property type="project" value="UniProtKB-KW"/>
</dbReference>
<dbReference type="RefSeq" id="WP_199022902.1">
    <property type="nucleotide sequence ID" value="NZ_JAELVR010000001.1"/>
</dbReference>
<gene>
    <name evidence="2" type="ORF">JF290_01205</name>
</gene>
<evidence type="ECO:0000313" key="3">
    <source>
        <dbReference type="Proteomes" id="UP000619079"/>
    </source>
</evidence>
<proteinExistence type="predicted"/>
<sequence>MTVSQAHFCDALLDPAQPVPDGLTDGNGRPTTRRFNVYRNNVVVSLTDALATGFPVITRVLGRENINGLARLYLCDNPPDSPLMIRFGKNFPDFLSNLPQLAHLGYLGDVARLELALRRSYHAADSEAIDPATLGKMSPERLMDCRVTLAPAANVLRSNWPIHGIWRFNTEQNAPKPVPVAQDVLITRPGFDPVPYALPPGAATWLAALWQGETIGAAYDLALDDHPRFDLSAPLALLLSGQALISLTPKD</sequence>
<dbReference type="EMBL" id="JAELVR010000001">
    <property type="protein sequence ID" value="MBJ6370129.1"/>
    <property type="molecule type" value="Genomic_DNA"/>
</dbReference>
<dbReference type="Proteomes" id="UP000619079">
    <property type="component" value="Unassembled WGS sequence"/>
</dbReference>
<dbReference type="InterPro" id="IPR018640">
    <property type="entry name" value="DUF2063"/>
</dbReference>
<organism evidence="2 3">
    <name type="scientific">Sedimentitalea arenosa</name>
    <dbReference type="NCBI Taxonomy" id="2798803"/>
    <lineage>
        <taxon>Bacteria</taxon>
        <taxon>Pseudomonadati</taxon>
        <taxon>Pseudomonadota</taxon>
        <taxon>Alphaproteobacteria</taxon>
        <taxon>Rhodobacterales</taxon>
        <taxon>Paracoccaceae</taxon>
        <taxon>Sedimentitalea</taxon>
    </lineage>
</organism>
<dbReference type="Gene3D" id="1.10.150.690">
    <property type="entry name" value="DUF2063"/>
    <property type="match status" value="1"/>
</dbReference>
<keyword evidence="2" id="KW-0238">DNA-binding</keyword>
<dbReference type="InterPro" id="IPR044922">
    <property type="entry name" value="DUF2063_N_sf"/>
</dbReference>
<evidence type="ECO:0000313" key="2">
    <source>
        <dbReference type="EMBL" id="MBJ6370129.1"/>
    </source>
</evidence>
<evidence type="ECO:0000259" key="1">
    <source>
        <dbReference type="Pfam" id="PF09836"/>
    </source>
</evidence>
<reference evidence="2" key="1">
    <citation type="submission" date="2020-12" db="EMBL/GenBank/DDBJ databases">
        <title>Sedimentitalea sp. nov., isolated from sand in Incheon.</title>
        <authorList>
            <person name="Kim W."/>
        </authorList>
    </citation>
    <scope>NUCLEOTIDE SEQUENCE</scope>
    <source>
        <strain evidence="2">CAU 1593</strain>
    </source>
</reference>
<keyword evidence="3" id="KW-1185">Reference proteome</keyword>